<evidence type="ECO:0000313" key="2">
    <source>
        <dbReference type="Proteomes" id="UP000254209"/>
    </source>
</evidence>
<name>A0A376BXI4_9NEIS</name>
<reference evidence="1 2" key="1">
    <citation type="submission" date="2018-06" db="EMBL/GenBank/DDBJ databases">
        <authorList>
            <consortium name="Pathogen Informatics"/>
            <person name="Doyle S."/>
        </authorList>
    </citation>
    <scope>NUCLEOTIDE SEQUENCE [LARGE SCALE GENOMIC DNA]</scope>
    <source>
        <strain evidence="1 2">NCTC10283</strain>
    </source>
</reference>
<dbReference type="OrthoDB" id="8655191at2"/>
<evidence type="ECO:0000313" key="1">
    <source>
        <dbReference type="EMBL" id="SSY81054.1"/>
    </source>
</evidence>
<dbReference type="Pfam" id="PF22758">
    <property type="entry name" value="Phage_cement"/>
    <property type="match status" value="1"/>
</dbReference>
<sequence>MFQEYGVQKKAFAGMKADSGDDRVESHLAGEDLPFGVFVAQDPTTGKIFIPKDGNTGTVLGVTVHSHGITGDGYKKGDTVSVMVRGAIWVRADTTAQGKANWAERIGQTAQVAHGTGEISGLPGFHKGRIIDVEDGLVQIYLE</sequence>
<proteinExistence type="predicted"/>
<gene>
    <name evidence="1" type="ORF">NCTC10283_02619</name>
</gene>
<dbReference type="Proteomes" id="UP000254209">
    <property type="component" value="Unassembled WGS sequence"/>
</dbReference>
<dbReference type="STRING" id="1120980.GCA_000745955_02127"/>
<dbReference type="AlphaFoldDB" id="A0A376BXI4"/>
<dbReference type="RefSeq" id="WP_051968588.1">
    <property type="nucleotide sequence ID" value="NZ_CP091519.2"/>
</dbReference>
<protein>
    <submittedName>
        <fullName evidence="1">Uncharacterized protein</fullName>
    </submittedName>
</protein>
<organism evidence="1 2">
    <name type="scientific">Alysiella crassa</name>
    <dbReference type="NCBI Taxonomy" id="153491"/>
    <lineage>
        <taxon>Bacteria</taxon>
        <taxon>Pseudomonadati</taxon>
        <taxon>Pseudomonadota</taxon>
        <taxon>Betaproteobacteria</taxon>
        <taxon>Neisseriales</taxon>
        <taxon>Neisseriaceae</taxon>
        <taxon>Alysiella</taxon>
    </lineage>
</organism>
<accession>A0A376BXI4</accession>
<keyword evidence="2" id="KW-1185">Reference proteome</keyword>
<dbReference type="InterPro" id="IPR054438">
    <property type="entry name" value="Struct_cement_gp24/gp6"/>
</dbReference>
<dbReference type="EMBL" id="UFSO01000003">
    <property type="protein sequence ID" value="SSY81054.1"/>
    <property type="molecule type" value="Genomic_DNA"/>
</dbReference>